<reference evidence="4" key="2">
    <citation type="submission" date="2013-12" db="EMBL/GenBank/DDBJ databases">
        <authorList>
            <person name="Yu Y."/>
            <person name="Lee S."/>
            <person name="de Baynast K."/>
            <person name="Wissotski M."/>
            <person name="Liu L."/>
            <person name="Talag J."/>
            <person name="Goicoechea J."/>
            <person name="Angelova A."/>
            <person name="Jetty R."/>
            <person name="Kudrna D."/>
            <person name="Golser W."/>
            <person name="Rivera L."/>
            <person name="Zhang J."/>
            <person name="Wing R."/>
        </authorList>
    </citation>
    <scope>NUCLEOTIDE SEQUENCE</scope>
</reference>
<organism evidence="3 4">
    <name type="scientific">Leersia perrieri</name>
    <dbReference type="NCBI Taxonomy" id="77586"/>
    <lineage>
        <taxon>Eukaryota</taxon>
        <taxon>Viridiplantae</taxon>
        <taxon>Streptophyta</taxon>
        <taxon>Embryophyta</taxon>
        <taxon>Tracheophyta</taxon>
        <taxon>Spermatophyta</taxon>
        <taxon>Magnoliopsida</taxon>
        <taxon>Liliopsida</taxon>
        <taxon>Poales</taxon>
        <taxon>Poaceae</taxon>
        <taxon>BOP clade</taxon>
        <taxon>Oryzoideae</taxon>
        <taxon>Oryzeae</taxon>
        <taxon>Oryzinae</taxon>
        <taxon>Leersia</taxon>
    </lineage>
</organism>
<reference evidence="3 4" key="1">
    <citation type="submission" date="2012-08" db="EMBL/GenBank/DDBJ databases">
        <title>Oryza genome evolution.</title>
        <authorList>
            <person name="Wing R.A."/>
        </authorList>
    </citation>
    <scope>NUCLEOTIDE SEQUENCE</scope>
</reference>
<evidence type="ECO:0000313" key="4">
    <source>
        <dbReference type="Proteomes" id="UP000032180"/>
    </source>
</evidence>
<dbReference type="PANTHER" id="PTHR33165">
    <property type="entry name" value="F-BOX DOMAIN CONTAINING PROTEIN-LIKE-RELATED"/>
    <property type="match status" value="1"/>
</dbReference>
<evidence type="ECO:0000256" key="1">
    <source>
        <dbReference type="SAM" id="MobiDB-lite"/>
    </source>
</evidence>
<feature type="compositionally biased region" description="Basic and acidic residues" evidence="1">
    <location>
        <begin position="1"/>
        <end position="12"/>
    </location>
</feature>
<protein>
    <recommendedName>
        <fullName evidence="2">KIB1-4 beta-propeller domain-containing protein</fullName>
    </recommendedName>
</protein>
<evidence type="ECO:0000259" key="2">
    <source>
        <dbReference type="Pfam" id="PF03478"/>
    </source>
</evidence>
<dbReference type="PANTHER" id="PTHR33165:SF98">
    <property type="entry name" value="F-BOX DOMAIN-CONTAINING PROTEIN"/>
    <property type="match status" value="1"/>
</dbReference>
<accession>A0A0D9VWZ2</accession>
<sequence length="395" mass="44119">MSIDSKAMDDRSTPPSMAACTRKRRRTAEAAAAADSSSASPWASLLPGDMIELVAWRLLAGDMRDYIRFRARDHDTAIRLLHPFTGDIVDLPPLATIVPQLDPTGYWQDLDPPRTNFMWVRLRSYVCPSVSFRDGVLAVTLALPLAARIAIATPQDKQWTLSGWELLGACSPLSFQGKLYVAHSSPGRFTRVYQIDPPVPLLQQDSSSSLSMPSQELIATCPTEKLDFPITLVEHNSEILVVGNTDRSHIVVYRLADIILENFVAIPSIGDNALFIGQRTLSVSSQACPTIVGSIVVYDNDDVRERSYVPYHLSSDTWLSPIDECSTDGCNPGPCSLSNHILSCCTTRFWNKGLILSRKQYHKSGFLWRTKRKFRIGVSLYSYLGHVQWLRQRCM</sequence>
<keyword evidence="4" id="KW-1185">Reference proteome</keyword>
<dbReference type="Gramene" id="LPERR03G23040.1">
    <property type="protein sequence ID" value="LPERR03G23040.1"/>
    <property type="gene ID" value="LPERR03G23040"/>
</dbReference>
<proteinExistence type="predicted"/>
<dbReference type="Pfam" id="PF03478">
    <property type="entry name" value="Beta-prop_KIB1-4"/>
    <property type="match status" value="1"/>
</dbReference>
<dbReference type="AlphaFoldDB" id="A0A0D9VWZ2"/>
<dbReference type="EnsemblPlants" id="LPERR03G23040.1">
    <property type="protein sequence ID" value="LPERR03G23040.1"/>
    <property type="gene ID" value="LPERR03G23040"/>
</dbReference>
<dbReference type="InterPro" id="IPR005174">
    <property type="entry name" value="KIB1-4_b-propeller"/>
</dbReference>
<dbReference type="STRING" id="77586.A0A0D9VWZ2"/>
<feature type="region of interest" description="Disordered" evidence="1">
    <location>
        <begin position="1"/>
        <end position="33"/>
    </location>
</feature>
<dbReference type="Proteomes" id="UP000032180">
    <property type="component" value="Chromosome 3"/>
</dbReference>
<dbReference type="HOGENOM" id="CLU_040241_2_0_1"/>
<reference evidence="3" key="3">
    <citation type="submission" date="2015-04" db="UniProtKB">
        <authorList>
            <consortium name="EnsemblPlants"/>
        </authorList>
    </citation>
    <scope>IDENTIFICATION</scope>
</reference>
<evidence type="ECO:0000313" key="3">
    <source>
        <dbReference type="EnsemblPlants" id="LPERR03G23040.1"/>
    </source>
</evidence>
<feature type="domain" description="KIB1-4 beta-propeller" evidence="2">
    <location>
        <begin position="73"/>
        <end position="296"/>
    </location>
</feature>
<name>A0A0D9VWZ2_9ORYZ</name>